<feature type="domain" description="AMP-activated protein kinase glycogen-binding" evidence="2">
    <location>
        <begin position="222"/>
        <end position="305"/>
    </location>
</feature>
<dbReference type="InterPro" id="IPR032640">
    <property type="entry name" value="AMPK1_CBM"/>
</dbReference>
<feature type="region of interest" description="Disordered" evidence="1">
    <location>
        <begin position="1"/>
        <end position="22"/>
    </location>
</feature>
<accession>A0A061RL33</accession>
<dbReference type="CDD" id="cd02859">
    <property type="entry name" value="E_set_AMPKbeta_like_N"/>
    <property type="match status" value="1"/>
</dbReference>
<dbReference type="InterPro" id="IPR014756">
    <property type="entry name" value="Ig_E-set"/>
</dbReference>
<dbReference type="SUPFAM" id="SSF81296">
    <property type="entry name" value="E set domains"/>
    <property type="match status" value="1"/>
</dbReference>
<protein>
    <recommendedName>
        <fullName evidence="2">AMP-activated protein kinase glycogen-binding domain-containing protein</fullName>
    </recommendedName>
</protein>
<proteinExistence type="predicted"/>
<dbReference type="EMBL" id="GBEZ01013275">
    <property type="protein sequence ID" value="JAC72693.1"/>
    <property type="molecule type" value="Transcribed_RNA"/>
</dbReference>
<feature type="region of interest" description="Disordered" evidence="1">
    <location>
        <begin position="34"/>
        <end position="68"/>
    </location>
</feature>
<reference evidence="3" key="1">
    <citation type="submission" date="2014-05" db="EMBL/GenBank/DDBJ databases">
        <title>The transcriptome of the halophilic microalga Tetraselmis sp. GSL018 isolated from the Great Salt Lake, Utah.</title>
        <authorList>
            <person name="Jinkerson R.E."/>
            <person name="D'Adamo S."/>
            <person name="Posewitz M.C."/>
        </authorList>
    </citation>
    <scope>NUCLEOTIDE SEQUENCE</scope>
    <source>
        <strain evidence="3">GSL018</strain>
    </source>
</reference>
<sequence length="305" mass="33714">MKLSPNVKTSSKNWLQSSRSRCSLAATRRTPVRAMWVPFQPQGAQRGTRVNSPQANSEQGSGSSGGFEAGKQLELLRKAQEASQKELQRVTSNSNIGADPNTPREFRGHRTVDIRMYDQLAASRNRMSQGLSRANKYIGVLEEKVEERDGRIAALKEEIAAIGTEASNILRMSESALATVQFSVDKQASVDAVEKLVQRIRLMQQATEAHVEALDDWVVRDVPIEFSGVAAEVRVMGDFDGWTNGQLLSANSFDDSVHQTFTTTLRLAPGTYRVKFIVDGQWRTADGWPTATCENGTEENVLIVK</sequence>
<feature type="compositionally biased region" description="Polar residues" evidence="1">
    <location>
        <begin position="42"/>
        <end position="59"/>
    </location>
</feature>
<dbReference type="PANTHER" id="PTHR47342">
    <property type="entry name" value="PROTEIN PTST, CHLOROPLASTIC"/>
    <property type="match status" value="1"/>
</dbReference>
<feature type="region of interest" description="Disordered" evidence="1">
    <location>
        <begin position="82"/>
        <end position="106"/>
    </location>
</feature>
<gene>
    <name evidence="3" type="ORF">TSPGSL018_30701</name>
</gene>
<dbReference type="InterPro" id="IPR013783">
    <property type="entry name" value="Ig-like_fold"/>
</dbReference>
<evidence type="ECO:0000313" key="3">
    <source>
        <dbReference type="EMBL" id="JAC72693.1"/>
    </source>
</evidence>
<evidence type="ECO:0000259" key="2">
    <source>
        <dbReference type="Pfam" id="PF16561"/>
    </source>
</evidence>
<evidence type="ECO:0000256" key="1">
    <source>
        <dbReference type="SAM" id="MobiDB-lite"/>
    </source>
</evidence>
<name>A0A061RL33_9CHLO</name>
<dbReference type="PANTHER" id="PTHR47342:SF1">
    <property type="entry name" value="PROTEIN PTST, CHLOROPLASTIC"/>
    <property type="match status" value="1"/>
</dbReference>
<dbReference type="Gene3D" id="2.60.40.10">
    <property type="entry name" value="Immunoglobulins"/>
    <property type="match status" value="1"/>
</dbReference>
<dbReference type="Pfam" id="PF16561">
    <property type="entry name" value="AMPK1_CBM"/>
    <property type="match status" value="1"/>
</dbReference>
<feature type="compositionally biased region" description="Polar residues" evidence="1">
    <location>
        <begin position="1"/>
        <end position="21"/>
    </location>
</feature>
<organism evidence="3">
    <name type="scientific">Tetraselmis sp. GSL018</name>
    <dbReference type="NCBI Taxonomy" id="582737"/>
    <lineage>
        <taxon>Eukaryota</taxon>
        <taxon>Viridiplantae</taxon>
        <taxon>Chlorophyta</taxon>
        <taxon>core chlorophytes</taxon>
        <taxon>Chlorodendrophyceae</taxon>
        <taxon>Chlorodendrales</taxon>
        <taxon>Chlorodendraceae</taxon>
        <taxon>Tetraselmis</taxon>
    </lineage>
</organism>
<dbReference type="AlphaFoldDB" id="A0A061RL33"/>